<dbReference type="Proteomes" id="UP000192393">
    <property type="component" value="Unassembled WGS sequence"/>
</dbReference>
<dbReference type="Gene3D" id="1.20.144.10">
    <property type="entry name" value="Phosphatidic acid phosphatase type 2/haloperoxidase"/>
    <property type="match status" value="1"/>
</dbReference>
<dbReference type="Pfam" id="PF01569">
    <property type="entry name" value="PAP2"/>
    <property type="match status" value="1"/>
</dbReference>
<evidence type="ECO:0000313" key="2">
    <source>
        <dbReference type="EMBL" id="SMC70766.1"/>
    </source>
</evidence>
<organism evidence="2 3">
    <name type="scientific">Moheibacter sediminis</name>
    <dbReference type="NCBI Taxonomy" id="1434700"/>
    <lineage>
        <taxon>Bacteria</taxon>
        <taxon>Pseudomonadati</taxon>
        <taxon>Bacteroidota</taxon>
        <taxon>Flavobacteriia</taxon>
        <taxon>Flavobacteriales</taxon>
        <taxon>Weeksellaceae</taxon>
        <taxon>Moheibacter</taxon>
    </lineage>
</organism>
<dbReference type="RefSeq" id="WP_084017560.1">
    <property type="nucleotide sequence ID" value="NZ_FWXS01000006.1"/>
</dbReference>
<proteinExistence type="predicted"/>
<dbReference type="SMART" id="SM00014">
    <property type="entry name" value="acidPPc"/>
    <property type="match status" value="1"/>
</dbReference>
<dbReference type="InterPro" id="IPR036938">
    <property type="entry name" value="PAP2/HPO_sf"/>
</dbReference>
<accession>A0A1W2BCY1</accession>
<name>A0A1W2BCY1_9FLAO</name>
<reference evidence="2 3" key="1">
    <citation type="submission" date="2017-04" db="EMBL/GenBank/DDBJ databases">
        <authorList>
            <person name="Afonso C.L."/>
            <person name="Miller P.J."/>
            <person name="Scott M.A."/>
            <person name="Spackman E."/>
            <person name="Goraichik I."/>
            <person name="Dimitrov K.M."/>
            <person name="Suarez D.L."/>
            <person name="Swayne D.E."/>
        </authorList>
    </citation>
    <scope>NUCLEOTIDE SEQUENCE [LARGE SCALE GENOMIC DNA]</scope>
    <source>
        <strain evidence="2 3">CGMCC 1.12708</strain>
    </source>
</reference>
<feature type="domain" description="Phosphatidic acid phosphatase type 2/haloperoxidase" evidence="1">
    <location>
        <begin position="147"/>
        <end position="260"/>
    </location>
</feature>
<evidence type="ECO:0000313" key="3">
    <source>
        <dbReference type="Proteomes" id="UP000192393"/>
    </source>
</evidence>
<sequence>MKKIIFISCFVISFLSKAQEDSLSVKLDSIIVDSSQIQQVQTKKNPIWKNLKYDASNMAGGFLNAYTQPTRWQKDDYIKLGATAAGITLLYFVDEEINNYFHKQEPDVPGVIKDFGWYFGSPQNNYGITGAVYLFGLFTNNENIRQTGVLMITSASAAGLIQQVSKSLAGRARPNSGLGHDHFKPLGGSAEYRSFPSGHTVLSVTTMYALSKQFENPWVKAGFWTVGMIAPVSRLWEGAHWFTDIALSTALSVAIVEGVDNYLKRNQKYNYSEFKSKKQINWKLVAGPSQFGIIGVF</sequence>
<dbReference type="CDD" id="cd01610">
    <property type="entry name" value="PAP2_like"/>
    <property type="match status" value="1"/>
</dbReference>
<evidence type="ECO:0000259" key="1">
    <source>
        <dbReference type="SMART" id="SM00014"/>
    </source>
</evidence>
<dbReference type="EMBL" id="FWXS01000006">
    <property type="protein sequence ID" value="SMC70766.1"/>
    <property type="molecule type" value="Genomic_DNA"/>
</dbReference>
<dbReference type="InterPro" id="IPR000326">
    <property type="entry name" value="PAP2/HPO"/>
</dbReference>
<keyword evidence="3" id="KW-1185">Reference proteome</keyword>
<dbReference type="AlphaFoldDB" id="A0A1W2BCY1"/>
<protein>
    <submittedName>
        <fullName evidence="2">Membrane-associated phospholipid phosphatase</fullName>
    </submittedName>
</protein>
<gene>
    <name evidence="2" type="ORF">SAMN06296427_10671</name>
</gene>
<dbReference type="SUPFAM" id="SSF48317">
    <property type="entry name" value="Acid phosphatase/Vanadium-dependent haloperoxidase"/>
    <property type="match status" value="1"/>
</dbReference>
<dbReference type="STRING" id="1434700.SAMN06296427_10671"/>